<proteinExistence type="predicted"/>
<protein>
    <recommendedName>
        <fullName evidence="4">DUF3341 domain-containing protein</fullName>
    </recommendedName>
</protein>
<dbReference type="EMBL" id="JACHIG010000010">
    <property type="protein sequence ID" value="MBB5034554.1"/>
    <property type="molecule type" value="Genomic_DNA"/>
</dbReference>
<dbReference type="PANTHER" id="PTHR40394:SF2">
    <property type="entry name" value="QUINOL:CYTOCHROME C OXIDOREDUCTASE MEMBRANE PROTEIN"/>
    <property type="match status" value="1"/>
</dbReference>
<evidence type="ECO:0000256" key="1">
    <source>
        <dbReference type="SAM" id="Phobius"/>
    </source>
</evidence>
<dbReference type="AlphaFoldDB" id="A0A7W7YED5"/>
<reference evidence="2 3" key="1">
    <citation type="submission" date="2020-08" db="EMBL/GenBank/DDBJ databases">
        <title>Genomic Encyclopedia of Type Strains, Phase IV (KMG-IV): sequencing the most valuable type-strain genomes for metagenomic binning, comparative biology and taxonomic classification.</title>
        <authorList>
            <person name="Goeker M."/>
        </authorList>
    </citation>
    <scope>NUCLEOTIDE SEQUENCE [LARGE SCALE GENOMIC DNA]</scope>
    <source>
        <strain evidence="2 3">DSM 12252</strain>
    </source>
</reference>
<feature type="transmembrane region" description="Helical" evidence="1">
    <location>
        <begin position="116"/>
        <end position="141"/>
    </location>
</feature>
<dbReference type="Pfam" id="PF11821">
    <property type="entry name" value="ActD"/>
    <property type="match status" value="1"/>
</dbReference>
<dbReference type="Proteomes" id="UP000590740">
    <property type="component" value="Unassembled WGS sequence"/>
</dbReference>
<dbReference type="PANTHER" id="PTHR40394">
    <property type="entry name" value="LIPOPROTEIN-RELATED"/>
    <property type="match status" value="1"/>
</dbReference>
<name>A0A7W7YED5_9BACT</name>
<comment type="caution">
    <text evidence="2">The sequence shown here is derived from an EMBL/GenBank/DDBJ whole genome shotgun (WGS) entry which is preliminary data.</text>
</comment>
<keyword evidence="1" id="KW-0472">Membrane</keyword>
<keyword evidence="1" id="KW-1133">Transmembrane helix</keyword>
<evidence type="ECO:0000313" key="3">
    <source>
        <dbReference type="Proteomes" id="UP000590740"/>
    </source>
</evidence>
<dbReference type="InterPro" id="IPR021776">
    <property type="entry name" value="ActD"/>
</dbReference>
<keyword evidence="3" id="KW-1185">Reference proteome</keyword>
<evidence type="ECO:0008006" key="4">
    <source>
        <dbReference type="Google" id="ProtNLM"/>
    </source>
</evidence>
<accession>A0A7W7YED5</accession>
<gene>
    <name evidence="2" type="ORF">HNQ65_004159</name>
</gene>
<sequence length="199" mass="22447">MSTTLKRVHGYLAEFDSVKDLYHAAEHVRDAGYQRWDVHSPFPIHGMDDAMGNPRSKLPYLVFCGGITGTTVAFTLETITQTNFWQSIGLGFLQKIVETYPTVVQAKPTDIWTLPAFFPVMFELTILFSAFTTLFGLLALIGLPRWNHPLFVSKNFSKFSDDGFFVCIEARDPKFSQEGTKSLLEKLGGKNIELVEDEI</sequence>
<keyword evidence="1" id="KW-0812">Transmembrane</keyword>
<evidence type="ECO:0000313" key="2">
    <source>
        <dbReference type="EMBL" id="MBB5034554.1"/>
    </source>
</evidence>
<dbReference type="RefSeq" id="WP_184342475.1">
    <property type="nucleotide sequence ID" value="NZ_JACHIG010000010.1"/>
</dbReference>
<feature type="transmembrane region" description="Helical" evidence="1">
    <location>
        <begin position="58"/>
        <end position="76"/>
    </location>
</feature>
<organism evidence="2 3">
    <name type="scientific">Prosthecobacter vanneervenii</name>
    <dbReference type="NCBI Taxonomy" id="48466"/>
    <lineage>
        <taxon>Bacteria</taxon>
        <taxon>Pseudomonadati</taxon>
        <taxon>Verrucomicrobiota</taxon>
        <taxon>Verrucomicrobiia</taxon>
        <taxon>Verrucomicrobiales</taxon>
        <taxon>Verrucomicrobiaceae</taxon>
        <taxon>Prosthecobacter</taxon>
    </lineage>
</organism>